<evidence type="ECO:0000256" key="3">
    <source>
        <dbReference type="ARBA" id="ARBA00006263"/>
    </source>
</evidence>
<evidence type="ECO:0000256" key="9">
    <source>
        <dbReference type="HAMAP-Rule" id="MF_00024"/>
    </source>
</evidence>
<comment type="function">
    <text evidence="9">Converts cobyric acid to cobinamide by the addition of aminopropanol on the F carboxylic group.</text>
</comment>
<dbReference type="GO" id="GO:0009236">
    <property type="term" value="P:cobalamin biosynthetic process"/>
    <property type="evidence" value="ECO:0007669"/>
    <property type="project" value="UniProtKB-UniRule"/>
</dbReference>
<evidence type="ECO:0000313" key="10">
    <source>
        <dbReference type="EMBL" id="AHF23739.1"/>
    </source>
</evidence>
<evidence type="ECO:0000256" key="2">
    <source>
        <dbReference type="ARBA" id="ARBA00004953"/>
    </source>
</evidence>
<dbReference type="Pfam" id="PF03186">
    <property type="entry name" value="CobD_Cbib"/>
    <property type="match status" value="1"/>
</dbReference>
<evidence type="ECO:0000256" key="1">
    <source>
        <dbReference type="ARBA" id="ARBA00004651"/>
    </source>
</evidence>
<dbReference type="GO" id="GO:0005886">
    <property type="term" value="C:plasma membrane"/>
    <property type="evidence" value="ECO:0007669"/>
    <property type="project" value="UniProtKB-SubCell"/>
</dbReference>
<organism evidence="10">
    <name type="scientific">uncultured bacterium Contig3b</name>
    <dbReference type="NCBI Taxonomy" id="1393568"/>
    <lineage>
        <taxon>Bacteria</taxon>
        <taxon>environmental samples</taxon>
    </lineage>
</organism>
<comment type="subcellular location">
    <subcellularLocation>
        <location evidence="1 9">Cell membrane</location>
        <topology evidence="1 9">Multi-pass membrane protein</topology>
    </subcellularLocation>
</comment>
<dbReference type="UniPathway" id="UPA00148"/>
<keyword evidence="6 9" id="KW-0812">Transmembrane</keyword>
<feature type="transmembrane region" description="Helical" evidence="9">
    <location>
        <begin position="214"/>
        <end position="232"/>
    </location>
</feature>
<reference evidence="10" key="1">
    <citation type="journal article" date="2013" name="PLoS ONE">
        <title>Metagenomic insights into the carbohydrate-active enzymes carried by the microorganisms adhering to solid digesta in the rumen of cows.</title>
        <authorList>
            <person name="Wang L."/>
            <person name="Hatem A."/>
            <person name="Catalyurek U.V."/>
            <person name="Morrison M."/>
            <person name="Yu Z."/>
        </authorList>
    </citation>
    <scope>NUCLEOTIDE SEQUENCE</scope>
</reference>
<accession>W0FJZ8</accession>
<keyword evidence="4 9" id="KW-1003">Cell membrane</keyword>
<comment type="pathway">
    <text evidence="2 9">Cofactor biosynthesis; adenosylcobalamin biosynthesis.</text>
</comment>
<dbReference type="GO" id="GO:0015420">
    <property type="term" value="F:ABC-type vitamin B12 transporter activity"/>
    <property type="evidence" value="ECO:0007669"/>
    <property type="project" value="UniProtKB-UniRule"/>
</dbReference>
<gene>
    <name evidence="9" type="primary">cobD</name>
</gene>
<dbReference type="PANTHER" id="PTHR34308:SF1">
    <property type="entry name" value="COBALAMIN BIOSYNTHESIS PROTEIN CBIB"/>
    <property type="match status" value="1"/>
</dbReference>
<keyword evidence="5 9" id="KW-0169">Cobalamin biosynthesis</keyword>
<dbReference type="PANTHER" id="PTHR34308">
    <property type="entry name" value="COBALAMIN BIOSYNTHESIS PROTEIN CBIB"/>
    <property type="match status" value="1"/>
</dbReference>
<dbReference type="InterPro" id="IPR004485">
    <property type="entry name" value="Cobalamin_biosynth_CobD/CbiB"/>
</dbReference>
<keyword evidence="8 9" id="KW-0472">Membrane</keyword>
<dbReference type="NCBIfam" id="TIGR00380">
    <property type="entry name" value="cobal_cbiB"/>
    <property type="match status" value="1"/>
</dbReference>
<dbReference type="HAMAP" id="MF_00024">
    <property type="entry name" value="CobD_CbiB"/>
    <property type="match status" value="1"/>
</dbReference>
<dbReference type="EMBL" id="KC246773">
    <property type="protein sequence ID" value="AHF23739.1"/>
    <property type="molecule type" value="Genomic_DNA"/>
</dbReference>
<protein>
    <recommendedName>
        <fullName evidence="9">Cobalamin biosynthesis protein CobD</fullName>
    </recommendedName>
</protein>
<dbReference type="AlphaFoldDB" id="W0FJZ8"/>
<name>W0FJZ8_9BACT</name>
<keyword evidence="7 9" id="KW-1133">Transmembrane helix</keyword>
<dbReference type="GO" id="GO:0048472">
    <property type="term" value="F:threonine-phosphate decarboxylase activity"/>
    <property type="evidence" value="ECO:0007669"/>
    <property type="project" value="InterPro"/>
</dbReference>
<feature type="transmembrane region" description="Helical" evidence="9">
    <location>
        <begin position="162"/>
        <end position="180"/>
    </location>
</feature>
<comment type="caution">
    <text evidence="9">Lacks conserved residue(s) required for the propagation of feature annotation.</text>
</comment>
<proteinExistence type="inferred from homology"/>
<evidence type="ECO:0000256" key="7">
    <source>
        <dbReference type="ARBA" id="ARBA00022989"/>
    </source>
</evidence>
<evidence type="ECO:0000256" key="5">
    <source>
        <dbReference type="ARBA" id="ARBA00022573"/>
    </source>
</evidence>
<evidence type="ECO:0000256" key="6">
    <source>
        <dbReference type="ARBA" id="ARBA00022692"/>
    </source>
</evidence>
<feature type="transmembrane region" description="Helical" evidence="9">
    <location>
        <begin position="62"/>
        <end position="81"/>
    </location>
</feature>
<comment type="similarity">
    <text evidence="3 9">Belongs to the CobD/CbiB family.</text>
</comment>
<evidence type="ECO:0000256" key="8">
    <source>
        <dbReference type="ARBA" id="ARBA00023136"/>
    </source>
</evidence>
<evidence type="ECO:0000256" key="4">
    <source>
        <dbReference type="ARBA" id="ARBA00022475"/>
    </source>
</evidence>
<sequence length="325" mass="35027">MNLYALTALSVFAGFGLDCLLGDPLSRLHPVVLMGKLISLFEKQLRPRFPQTPPGERTAGTIMALAVPLISAGAGLLLLYLAWRVHPWAYCAVSAFLCWQCFAARCLMTEAKKVVTCLEKEGLSAGRRQVGMLVGRDTDSLTEPQVVKAAVETVAENTSDGVVAPLFWMALFGAAGGLFYKAVNTMDSMVGYKNDRYLHFGRCAAKFDDAVNYVPARLSALAMIGAAFLLRLDGKGALRIWRRDRRNHASPNSAQTESACAGALGVQLGGNASYFGKLHEKPTIGDPLRPIERADVARACILMYGTSLLLLALYGMILLLGGALL</sequence>
<feature type="transmembrane region" description="Helical" evidence="9">
    <location>
        <begin position="301"/>
        <end position="324"/>
    </location>
</feature>